<name>A0ABV9NP14_9GAMM</name>
<keyword evidence="2" id="KW-0449">Lipoprotein</keyword>
<sequence length="499" mass="52949">MRFRRIAAVVAVALVAACGTPPVRPPAPLPATYYTDAAGGSRPVDAETLARWWEAFDDPLLAELATTALARNLDLQAALAELRVARAQLRQSRAALYPQLDLAGQGSRQWIDTGQLADSAPGQALGIDDEARVETWQLALQAQWEIDLFGANRLRSAGAARQAQAAEAQLVAVRLAVASNLAQGYVQARALLAQRSLLDDALRLAREFERVAEGRFRLGEATRLDVEAAAAQRVSLEAQRGDLDAALAEATFALDTLLDLPPGSVRARLGDDGRIPLADAEIPQGQPLDLLRRRPDVIAAAAALEGAELAALASRRDLFPKIGASVAAGRSGFGLDDLSAASDLRQLAVQVGFPWLDFGARRAAIDLADAQADAGFVQLRQALAAALQEVEVAAAQLAARRAQREARRAALASAERTHAMARRTYEVGLANLGDVLDAENGLVEARRQLLDTERALALAQVALYTALGGGWDVAPARTAAEAVAREAAGVQDRIRAPEE</sequence>
<feature type="chain" id="PRO_5044981593" evidence="2">
    <location>
        <begin position="20"/>
        <end position="499"/>
    </location>
</feature>
<dbReference type="InterPro" id="IPR010131">
    <property type="entry name" value="MdtP/NodT-like"/>
</dbReference>
<protein>
    <submittedName>
        <fullName evidence="3">Efflux transporter outer membrane subunit</fullName>
    </submittedName>
</protein>
<keyword evidence="2" id="KW-1134">Transmembrane beta strand</keyword>
<dbReference type="PANTHER" id="PTHR30203:SF32">
    <property type="entry name" value="CATION EFFLUX SYSTEM PROTEIN CUSC"/>
    <property type="match status" value="1"/>
</dbReference>
<keyword evidence="2" id="KW-0732">Signal</keyword>
<gene>
    <name evidence="3" type="ORF">ACFO3Q_10400</name>
</gene>
<evidence type="ECO:0000256" key="2">
    <source>
        <dbReference type="RuleBase" id="RU362097"/>
    </source>
</evidence>
<dbReference type="EMBL" id="JBHSGG010000029">
    <property type="protein sequence ID" value="MFC4728578.1"/>
    <property type="molecule type" value="Genomic_DNA"/>
</dbReference>
<comment type="caution">
    <text evidence="3">The sequence shown here is derived from an EMBL/GenBank/DDBJ whole genome shotgun (WGS) entry which is preliminary data.</text>
</comment>
<dbReference type="RefSeq" id="WP_377004607.1">
    <property type="nucleotide sequence ID" value="NZ_JBHSGG010000029.1"/>
</dbReference>
<dbReference type="PANTHER" id="PTHR30203">
    <property type="entry name" value="OUTER MEMBRANE CATION EFFLUX PROTEIN"/>
    <property type="match status" value="1"/>
</dbReference>
<dbReference type="SUPFAM" id="SSF56954">
    <property type="entry name" value="Outer membrane efflux proteins (OEP)"/>
    <property type="match status" value="1"/>
</dbReference>
<evidence type="ECO:0000313" key="4">
    <source>
        <dbReference type="Proteomes" id="UP001595892"/>
    </source>
</evidence>
<dbReference type="Pfam" id="PF02321">
    <property type="entry name" value="OEP"/>
    <property type="match status" value="2"/>
</dbReference>
<comment type="similarity">
    <text evidence="1 2">Belongs to the outer membrane factor (OMF) (TC 1.B.17) family.</text>
</comment>
<keyword evidence="4" id="KW-1185">Reference proteome</keyword>
<dbReference type="InterPro" id="IPR003423">
    <property type="entry name" value="OMP_efflux"/>
</dbReference>
<dbReference type="Gene3D" id="1.20.1600.10">
    <property type="entry name" value="Outer membrane efflux proteins (OEP)"/>
    <property type="match status" value="1"/>
</dbReference>
<dbReference type="PROSITE" id="PS51257">
    <property type="entry name" value="PROKAR_LIPOPROTEIN"/>
    <property type="match status" value="1"/>
</dbReference>
<accession>A0ABV9NP14</accession>
<keyword evidence="2" id="KW-0564">Palmitate</keyword>
<proteinExistence type="inferred from homology"/>
<keyword evidence="2" id="KW-0812">Transmembrane</keyword>
<keyword evidence="2" id="KW-0472">Membrane</keyword>
<evidence type="ECO:0000313" key="3">
    <source>
        <dbReference type="EMBL" id="MFC4728578.1"/>
    </source>
</evidence>
<reference evidence="4" key="1">
    <citation type="journal article" date="2019" name="Int. J. Syst. Evol. Microbiol.">
        <title>The Global Catalogue of Microorganisms (GCM) 10K type strain sequencing project: providing services to taxonomists for standard genome sequencing and annotation.</title>
        <authorList>
            <consortium name="The Broad Institute Genomics Platform"/>
            <consortium name="The Broad Institute Genome Sequencing Center for Infectious Disease"/>
            <person name="Wu L."/>
            <person name="Ma J."/>
        </authorList>
    </citation>
    <scope>NUCLEOTIDE SEQUENCE [LARGE SCALE GENOMIC DNA]</scope>
    <source>
        <strain evidence="4">CGMCC 1.13574</strain>
    </source>
</reference>
<dbReference type="NCBIfam" id="TIGR01845">
    <property type="entry name" value="outer_NodT"/>
    <property type="match status" value="1"/>
</dbReference>
<dbReference type="Proteomes" id="UP001595892">
    <property type="component" value="Unassembled WGS sequence"/>
</dbReference>
<comment type="subcellular location">
    <subcellularLocation>
        <location evidence="2">Cell outer membrane</location>
        <topology evidence="2">Lipid-anchor</topology>
    </subcellularLocation>
</comment>
<organism evidence="3 4">
    <name type="scientific">Coralloluteibacterium thermophilum</name>
    <dbReference type="NCBI Taxonomy" id="2707049"/>
    <lineage>
        <taxon>Bacteria</taxon>
        <taxon>Pseudomonadati</taxon>
        <taxon>Pseudomonadota</taxon>
        <taxon>Gammaproteobacteria</taxon>
        <taxon>Lysobacterales</taxon>
        <taxon>Lysobacteraceae</taxon>
        <taxon>Coralloluteibacterium</taxon>
    </lineage>
</organism>
<evidence type="ECO:0000256" key="1">
    <source>
        <dbReference type="ARBA" id="ARBA00007613"/>
    </source>
</evidence>
<feature type="signal peptide" evidence="2">
    <location>
        <begin position="1"/>
        <end position="19"/>
    </location>
</feature>